<evidence type="ECO:0000313" key="4">
    <source>
        <dbReference type="Proteomes" id="UP000782312"/>
    </source>
</evidence>
<name>A0A932MKS0_UNCTE</name>
<evidence type="ECO:0000259" key="2">
    <source>
        <dbReference type="Pfam" id="PF14522"/>
    </source>
</evidence>
<evidence type="ECO:0000256" key="1">
    <source>
        <dbReference type="ARBA" id="ARBA00022729"/>
    </source>
</evidence>
<proteinExistence type="predicted"/>
<dbReference type="InterPro" id="IPR036280">
    <property type="entry name" value="Multihaem_cyt_sf"/>
</dbReference>
<gene>
    <name evidence="3" type="ORF">HYZ11_02125</name>
</gene>
<feature type="domain" description="Cytochrome c7-like" evidence="2">
    <location>
        <begin position="44"/>
        <end position="111"/>
    </location>
</feature>
<dbReference type="Pfam" id="PF13447">
    <property type="entry name" value="Multi-haem_cyto"/>
    <property type="match status" value="1"/>
</dbReference>
<dbReference type="InterPro" id="IPR029467">
    <property type="entry name" value="Cyt_c7-like"/>
</dbReference>
<dbReference type="InterPro" id="IPR051829">
    <property type="entry name" value="Multiheme_Cytochr_ET"/>
</dbReference>
<reference evidence="3" key="1">
    <citation type="submission" date="2020-07" db="EMBL/GenBank/DDBJ databases">
        <title>Huge and variable diversity of episymbiotic CPR bacteria and DPANN archaea in groundwater ecosystems.</title>
        <authorList>
            <person name="He C.Y."/>
            <person name="Keren R."/>
            <person name="Whittaker M."/>
            <person name="Farag I.F."/>
            <person name="Doudna J."/>
            <person name="Cate J.H.D."/>
            <person name="Banfield J.F."/>
        </authorList>
    </citation>
    <scope>NUCLEOTIDE SEQUENCE</scope>
    <source>
        <strain evidence="3">NC_groundwater_763_Ag_S-0.2um_68_21</strain>
    </source>
</reference>
<dbReference type="AlphaFoldDB" id="A0A932MKS0"/>
<dbReference type="Pfam" id="PF14522">
    <property type="entry name" value="Cytochrome_C7"/>
    <property type="match status" value="1"/>
</dbReference>
<protein>
    <recommendedName>
        <fullName evidence="2">Cytochrome c7-like domain-containing protein</fullName>
    </recommendedName>
</protein>
<organism evidence="3 4">
    <name type="scientific">Tectimicrobiota bacterium</name>
    <dbReference type="NCBI Taxonomy" id="2528274"/>
    <lineage>
        <taxon>Bacteria</taxon>
        <taxon>Pseudomonadati</taxon>
        <taxon>Nitrospinota/Tectimicrobiota group</taxon>
        <taxon>Candidatus Tectimicrobiota</taxon>
    </lineage>
</organism>
<sequence length="403" mass="44225">MNLQAKQVAVTVLSLFFLGSLLIVGYIESERFIPEKRPKPVVTKNNLGCMNCHADKSPAVVAQWKESRHAALGVGCMDCHEAKKGDPDAWEHEEALVAIIPTPKDCARCHEKQAEEFGRSAHARAAENVPPLGSFRGEAVAGGLAEAIAGCQKCHGNEVKVRQGGTLDPATWPNTGVGRTNPDGSKGSCSVCHTRHQFASSQARRPESCGKCHLAPEHPQIETYAESKHGLLVQSRIGEMNLTSLEWIAGKNYNAAPTCATCHMSATKSLLLTHDVGERVARVLSPAASKTREDAERKRKNMLSACNACHGPEYTKAYFAQSDKVLDEYNLKFAAPAEAIMEALRAEGRLTPDPFDEKIEWVYFGLWHQEGRRPGEVARIFRYEFLPEAERLSPGIAARFARN</sequence>
<comment type="caution">
    <text evidence="3">The sequence shown here is derived from an EMBL/GenBank/DDBJ whole genome shotgun (WGS) entry which is preliminary data.</text>
</comment>
<evidence type="ECO:0000313" key="3">
    <source>
        <dbReference type="EMBL" id="MBI3126384.1"/>
    </source>
</evidence>
<keyword evidence="1" id="KW-0732">Signal</keyword>
<dbReference type="Gene3D" id="1.10.780.10">
    <property type="entry name" value="Hydroxylamine Oxidoreductase, Chain A, domain 1"/>
    <property type="match status" value="1"/>
</dbReference>
<dbReference type="PANTHER" id="PTHR35038">
    <property type="entry name" value="DISSIMILATORY SULFITE REDUCTASE SIRA"/>
    <property type="match status" value="1"/>
</dbReference>
<dbReference type="Gene3D" id="1.20.850.10">
    <property type="entry name" value="Hydroxylamine Oxidoreductase, Chain A, domain 2"/>
    <property type="match status" value="1"/>
</dbReference>
<accession>A0A932MKS0</accession>
<dbReference type="SUPFAM" id="SSF48695">
    <property type="entry name" value="Multiheme cytochromes"/>
    <property type="match status" value="1"/>
</dbReference>
<dbReference type="Proteomes" id="UP000782312">
    <property type="component" value="Unassembled WGS sequence"/>
</dbReference>
<dbReference type="EMBL" id="JACPUR010000003">
    <property type="protein sequence ID" value="MBI3126384.1"/>
    <property type="molecule type" value="Genomic_DNA"/>
</dbReference>